<organism evidence="5 6">
    <name type="scientific">Corynebacterium genitalium ATCC 33030</name>
    <dbReference type="NCBI Taxonomy" id="585529"/>
    <lineage>
        <taxon>Bacteria</taxon>
        <taxon>Bacillati</taxon>
        <taxon>Actinomycetota</taxon>
        <taxon>Actinomycetes</taxon>
        <taxon>Mycobacteriales</taxon>
        <taxon>Corynebacteriaceae</taxon>
        <taxon>Corynebacterium</taxon>
    </lineage>
</organism>
<evidence type="ECO:0000256" key="2">
    <source>
        <dbReference type="ARBA" id="ARBA00023034"/>
    </source>
</evidence>
<accession>D7W9N7</accession>
<gene>
    <name evidence="5" type="ORF">HMPREF0291_10775</name>
</gene>
<dbReference type="STRING" id="585529.HMPREF0291_10775"/>
<evidence type="ECO:0000256" key="3">
    <source>
        <dbReference type="ARBA" id="ARBA00023121"/>
    </source>
</evidence>
<comment type="subcellular location">
    <subcellularLocation>
        <location evidence="1">Golgi apparatus membrane</location>
        <topology evidence="1">Peripheral membrane protein</topology>
        <orientation evidence="1">Cytoplasmic side</orientation>
    </subcellularLocation>
</comment>
<keyword evidence="3" id="KW-0446">Lipid-binding</keyword>
<dbReference type="AlphaFoldDB" id="D7W9N7"/>
<evidence type="ECO:0000313" key="6">
    <source>
        <dbReference type="Proteomes" id="UP000004208"/>
    </source>
</evidence>
<proteinExistence type="predicted"/>
<dbReference type="Proteomes" id="UP000004208">
    <property type="component" value="Unassembled WGS sequence"/>
</dbReference>
<protein>
    <submittedName>
        <fullName evidence="5">Uncharacterized protein</fullName>
    </submittedName>
</protein>
<dbReference type="Pfam" id="PF05719">
    <property type="entry name" value="GPP34"/>
    <property type="match status" value="1"/>
</dbReference>
<dbReference type="RefSeq" id="WP_005288251.1">
    <property type="nucleotide sequence ID" value="NZ_CM000961.1"/>
</dbReference>
<dbReference type="InterPro" id="IPR008628">
    <property type="entry name" value="GPP34-like"/>
</dbReference>
<reference evidence="5" key="1">
    <citation type="submission" date="2010-06" db="EMBL/GenBank/DDBJ databases">
        <authorList>
            <person name="Muzny D."/>
            <person name="Qin X."/>
            <person name="Buhay C."/>
            <person name="Dugan-Rocha S."/>
            <person name="Ding Y."/>
            <person name="Chen G."/>
            <person name="Hawes A."/>
            <person name="Holder M."/>
            <person name="Jhangiani S."/>
            <person name="Johnson A."/>
            <person name="Khan Z."/>
            <person name="Li Z."/>
            <person name="Liu W."/>
            <person name="Liu X."/>
            <person name="Perez L."/>
            <person name="Shen H."/>
            <person name="Wang Q."/>
            <person name="Watt J."/>
            <person name="Xi L."/>
            <person name="Xin Y."/>
            <person name="Zhou J."/>
            <person name="Deng J."/>
            <person name="Jiang H."/>
            <person name="Liu Y."/>
            <person name="Qu J."/>
            <person name="Song X.-Z."/>
            <person name="Zhang L."/>
            <person name="Villasana D."/>
            <person name="Johnson A."/>
            <person name="Liu J."/>
            <person name="Liyanage D."/>
            <person name="Lorensuhewa L."/>
            <person name="Robinson T."/>
            <person name="Song A."/>
            <person name="Song B.-B."/>
            <person name="Dinh H."/>
            <person name="Thornton R."/>
            <person name="Coyle M."/>
            <person name="Francisco L."/>
            <person name="Jackson L."/>
            <person name="Javaid M."/>
            <person name="Korchina V."/>
            <person name="Kovar C."/>
            <person name="Mata R."/>
            <person name="Mathew T."/>
            <person name="Ngo R."/>
            <person name="Nguyen L."/>
            <person name="Nguyen N."/>
            <person name="Okwuonu G."/>
            <person name="Ongeri F."/>
            <person name="Pham C."/>
            <person name="Simmons D."/>
            <person name="Wilczek-Boney K."/>
            <person name="Hale W."/>
            <person name="Jakkamsetti A."/>
            <person name="Pham P."/>
            <person name="Ruth R."/>
            <person name="San Lucas F."/>
            <person name="Warren J."/>
            <person name="Zhang J."/>
            <person name="Zhao Z."/>
            <person name="Zhou C."/>
            <person name="Zhu D."/>
            <person name="Lee S."/>
            <person name="Bess C."/>
            <person name="Blankenburg K."/>
            <person name="Forbes L."/>
            <person name="Fu Q."/>
            <person name="Gubbala S."/>
            <person name="Hirani K."/>
            <person name="Jayaseelan J.C."/>
            <person name="Lara F."/>
            <person name="Munidasa M."/>
            <person name="Palculict T."/>
            <person name="Patil S."/>
            <person name="Pu L.-L."/>
            <person name="Saada N."/>
            <person name="Tang L."/>
            <person name="Weissenberger G."/>
            <person name="Zhu Y."/>
            <person name="Hemphill L."/>
            <person name="Shang Y."/>
            <person name="Youmans B."/>
            <person name="Ayvaz T."/>
            <person name="Ross M."/>
            <person name="Santibanez J."/>
            <person name="Aqrawi P."/>
            <person name="Gross S."/>
            <person name="Joshi V."/>
            <person name="Fowler G."/>
            <person name="Nazareth L."/>
            <person name="Reid J."/>
            <person name="Worley K."/>
            <person name="Petrosino J."/>
            <person name="Highlander S."/>
            <person name="Gibbs R."/>
        </authorList>
    </citation>
    <scope>NUCLEOTIDE SEQUENCE [LARGE SCALE GENOMIC DNA]</scope>
    <source>
        <strain evidence="5">ATCC 33030</strain>
    </source>
</reference>
<dbReference type="InterPro" id="IPR038261">
    <property type="entry name" value="GPP34-like_sf"/>
</dbReference>
<dbReference type="OrthoDB" id="4962633at2"/>
<dbReference type="GO" id="GO:0070273">
    <property type="term" value="F:phosphatidylinositol-4-phosphate binding"/>
    <property type="evidence" value="ECO:0007669"/>
    <property type="project" value="InterPro"/>
</dbReference>
<evidence type="ECO:0000313" key="5">
    <source>
        <dbReference type="EMBL" id="EFK55517.1"/>
    </source>
</evidence>
<evidence type="ECO:0000256" key="1">
    <source>
        <dbReference type="ARBA" id="ARBA00004255"/>
    </source>
</evidence>
<dbReference type="GO" id="GO:0005737">
    <property type="term" value="C:cytoplasm"/>
    <property type="evidence" value="ECO:0007669"/>
    <property type="project" value="UniProtKB-ARBA"/>
</dbReference>
<dbReference type="HOGENOM" id="CLU_107076_0_0_11"/>
<keyword evidence="6" id="KW-1185">Reference proteome</keyword>
<dbReference type="GO" id="GO:0012505">
    <property type="term" value="C:endomembrane system"/>
    <property type="evidence" value="ECO:0007669"/>
    <property type="project" value="UniProtKB-ARBA"/>
</dbReference>
<name>D7W9N7_9CORY</name>
<sequence length="225" mass="24626">MLVSEALFLLLSDKSAHVEVGVSHQRVALNGALLCDLVATGLVDVHAGKSPSVSLVNGAVARSEGHPALAHGVARVEKKGHPSVYSLLNSRKFAKKEAIAQRLIEEGVLDEERAGFLGLHWQRFPEKDETIEKAMRQRYRDIFLGKEEPRPEEAMVILLLKNTGELRRQFLGEIEGIPFNDLRMRVKQIDRQVLDAGTFENVDGINTVLLSVASAAAVEEAAASS</sequence>
<dbReference type="eggNOG" id="ENOG50330J5">
    <property type="taxonomic scope" value="Bacteria"/>
</dbReference>
<comment type="caution">
    <text evidence="5">The sequence shown here is derived from an EMBL/GenBank/DDBJ whole genome shotgun (WGS) entry which is preliminary data.</text>
</comment>
<keyword evidence="2" id="KW-0333">Golgi apparatus</keyword>
<dbReference type="EMBL" id="ACLJ02000001">
    <property type="protein sequence ID" value="EFK55517.1"/>
    <property type="molecule type" value="Genomic_DNA"/>
</dbReference>
<dbReference type="Gene3D" id="1.10.3630.10">
    <property type="entry name" value="yeast vps74-n-term truncation variant domain like"/>
    <property type="match status" value="1"/>
</dbReference>
<evidence type="ECO:0000256" key="4">
    <source>
        <dbReference type="ARBA" id="ARBA00023136"/>
    </source>
</evidence>
<keyword evidence="4" id="KW-0472">Membrane</keyword>